<sequence length="149" mass="16514">MKAVIQRATNASVSVENRKVGEIGAGLVILLGVTHDDTLEDAKYLANKAVNLRIFEDDSGKMNLSLKDVSGSILSISQFTLYGDARKGRRPNFMQAAKPEMANDLYERFNEFVRDENIDVETGEFGAMMDVQLTNNGPVTLILDSKEQR</sequence>
<evidence type="ECO:0000256" key="2">
    <source>
        <dbReference type="HAMAP-Rule" id="MF_00518"/>
    </source>
</evidence>
<organism evidence="3 4">
    <name type="scientific">Virgibacillus sediminis</name>
    <dbReference type="NCBI Taxonomy" id="202260"/>
    <lineage>
        <taxon>Bacteria</taxon>
        <taxon>Bacillati</taxon>
        <taxon>Bacillota</taxon>
        <taxon>Bacilli</taxon>
        <taxon>Bacillales</taxon>
        <taxon>Bacillaceae</taxon>
        <taxon>Virgibacillus</taxon>
    </lineage>
</organism>
<dbReference type="Pfam" id="PF02580">
    <property type="entry name" value="Tyr_Deacylase"/>
    <property type="match status" value="1"/>
</dbReference>
<comment type="catalytic activity">
    <reaction evidence="2">
        <text>a D-aminoacyl-tRNA + H2O = a tRNA + a D-alpha-amino acid + H(+)</text>
        <dbReference type="Rhea" id="RHEA:13953"/>
        <dbReference type="Rhea" id="RHEA-COMP:10123"/>
        <dbReference type="Rhea" id="RHEA-COMP:10124"/>
        <dbReference type="ChEBI" id="CHEBI:15377"/>
        <dbReference type="ChEBI" id="CHEBI:15378"/>
        <dbReference type="ChEBI" id="CHEBI:59871"/>
        <dbReference type="ChEBI" id="CHEBI:78442"/>
        <dbReference type="ChEBI" id="CHEBI:79333"/>
        <dbReference type="EC" id="3.1.1.96"/>
    </reaction>
</comment>
<comment type="similarity">
    <text evidence="1 2">Belongs to the DTD family.</text>
</comment>
<dbReference type="EC" id="3.1.1.96" evidence="2"/>
<dbReference type="Proteomes" id="UP001595387">
    <property type="component" value="Unassembled WGS sequence"/>
</dbReference>
<dbReference type="Gene3D" id="3.50.80.10">
    <property type="entry name" value="D-tyrosyl-tRNA(Tyr) deacylase"/>
    <property type="match status" value="1"/>
</dbReference>
<dbReference type="CDD" id="cd00563">
    <property type="entry name" value="Dtyr_deacylase"/>
    <property type="match status" value="1"/>
</dbReference>
<dbReference type="RefSeq" id="WP_390305457.1">
    <property type="nucleotide sequence ID" value="NZ_JBHRRZ010000015.1"/>
</dbReference>
<evidence type="ECO:0000313" key="3">
    <source>
        <dbReference type="EMBL" id="MFC2948453.1"/>
    </source>
</evidence>
<name>A0ABV7A6E8_9BACI</name>
<keyword evidence="2" id="KW-0820">tRNA-binding</keyword>
<evidence type="ECO:0000256" key="1">
    <source>
        <dbReference type="ARBA" id="ARBA00009673"/>
    </source>
</evidence>
<comment type="catalytic activity">
    <reaction evidence="2">
        <text>glycyl-tRNA(Ala) + H2O = tRNA(Ala) + glycine + H(+)</text>
        <dbReference type="Rhea" id="RHEA:53744"/>
        <dbReference type="Rhea" id="RHEA-COMP:9657"/>
        <dbReference type="Rhea" id="RHEA-COMP:13640"/>
        <dbReference type="ChEBI" id="CHEBI:15377"/>
        <dbReference type="ChEBI" id="CHEBI:15378"/>
        <dbReference type="ChEBI" id="CHEBI:57305"/>
        <dbReference type="ChEBI" id="CHEBI:78442"/>
        <dbReference type="ChEBI" id="CHEBI:78522"/>
    </reaction>
</comment>
<comment type="caution">
    <text evidence="3">The sequence shown here is derived from an EMBL/GenBank/DDBJ whole genome shotgun (WGS) entry which is preliminary data.</text>
</comment>
<protein>
    <recommendedName>
        <fullName evidence="2">D-aminoacyl-tRNA deacylase</fullName>
        <shortName evidence="2">DTD</shortName>
        <ecNumber evidence="2">3.1.1.96</ecNumber>
    </recommendedName>
    <alternativeName>
        <fullName evidence="2">Gly-tRNA(Ala) deacylase</fullName>
        <ecNumber evidence="2">3.1.1.-</ecNumber>
    </alternativeName>
</protein>
<dbReference type="SUPFAM" id="SSF69500">
    <property type="entry name" value="DTD-like"/>
    <property type="match status" value="1"/>
</dbReference>
<keyword evidence="2" id="KW-0963">Cytoplasm</keyword>
<dbReference type="EMBL" id="JBHRRZ010000015">
    <property type="protein sequence ID" value="MFC2948453.1"/>
    <property type="molecule type" value="Genomic_DNA"/>
</dbReference>
<accession>A0ABV7A6E8</accession>
<evidence type="ECO:0000313" key="4">
    <source>
        <dbReference type="Proteomes" id="UP001595387"/>
    </source>
</evidence>
<dbReference type="NCBIfam" id="TIGR00256">
    <property type="entry name" value="D-aminoacyl-tRNA deacylase"/>
    <property type="match status" value="1"/>
</dbReference>
<keyword evidence="2" id="KW-0694">RNA-binding</keyword>
<dbReference type="GO" id="GO:0051499">
    <property type="term" value="F:D-aminoacyl-tRNA deacylase activity"/>
    <property type="evidence" value="ECO:0007669"/>
    <property type="project" value="UniProtKB-EC"/>
</dbReference>
<comment type="subunit">
    <text evidence="2">Homodimer.</text>
</comment>
<proteinExistence type="inferred from homology"/>
<comment type="domain">
    <text evidence="2">A Gly-cisPro motif from one monomer fits into the active site of the other monomer to allow specific chiral rejection of L-amino acids.</text>
</comment>
<keyword evidence="2 3" id="KW-0378">Hydrolase</keyword>
<comment type="subcellular location">
    <subcellularLocation>
        <location evidence="2">Cytoplasm</location>
    </subcellularLocation>
</comment>
<dbReference type="PANTHER" id="PTHR10472">
    <property type="entry name" value="D-TYROSYL-TRNA TYR DEACYLASE"/>
    <property type="match status" value="1"/>
</dbReference>
<dbReference type="InterPro" id="IPR023509">
    <property type="entry name" value="DTD-like_sf"/>
</dbReference>
<dbReference type="EC" id="3.1.1.-" evidence="2"/>
<dbReference type="HAMAP" id="MF_00518">
    <property type="entry name" value="Deacylase_Dtd"/>
    <property type="match status" value="1"/>
</dbReference>
<feature type="short sequence motif" description="Gly-cisPro motif, important for rejection of L-amino acids" evidence="2">
    <location>
        <begin position="137"/>
        <end position="138"/>
    </location>
</feature>
<comment type="function">
    <text evidence="2">An aminoacyl-tRNA editing enzyme that deacylates mischarged D-aminoacyl-tRNAs. Also deacylates mischarged glycyl-tRNA(Ala), protecting cells against glycine mischarging by AlaRS. Acts via tRNA-based rather than protein-based catalysis; rejects L-amino acids rather than detecting D-amino acids in the active site. By recycling D-aminoacyl-tRNA to D-amino acids and free tRNA molecules, this enzyme counteracts the toxicity associated with the formation of D-aminoacyl-tRNA entities in vivo and helps enforce protein L-homochirality.</text>
</comment>
<dbReference type="InterPro" id="IPR003732">
    <property type="entry name" value="Daa-tRNA_deacyls_DTD"/>
</dbReference>
<keyword evidence="4" id="KW-1185">Reference proteome</keyword>
<reference evidence="4" key="1">
    <citation type="journal article" date="2019" name="Int. J. Syst. Evol. Microbiol.">
        <title>The Global Catalogue of Microorganisms (GCM) 10K type strain sequencing project: providing services to taxonomists for standard genome sequencing and annotation.</title>
        <authorList>
            <consortium name="The Broad Institute Genomics Platform"/>
            <consortium name="The Broad Institute Genome Sequencing Center for Infectious Disease"/>
            <person name="Wu L."/>
            <person name="Ma J."/>
        </authorList>
    </citation>
    <scope>NUCLEOTIDE SEQUENCE [LARGE SCALE GENOMIC DNA]</scope>
    <source>
        <strain evidence="4">KCTC 13193</strain>
    </source>
</reference>
<dbReference type="PANTHER" id="PTHR10472:SF5">
    <property type="entry name" value="D-AMINOACYL-TRNA DEACYLASE 1"/>
    <property type="match status" value="1"/>
</dbReference>
<gene>
    <name evidence="2 3" type="primary">dtd</name>
    <name evidence="3" type="ORF">ACFODW_08880</name>
</gene>